<dbReference type="EMBL" id="GBRH01250296">
    <property type="protein sequence ID" value="JAD47599.1"/>
    <property type="molecule type" value="Transcribed_RNA"/>
</dbReference>
<keyword evidence="1" id="KW-0472">Membrane</keyword>
<keyword evidence="1" id="KW-0812">Transmembrane</keyword>
<keyword evidence="1" id="KW-1133">Transmembrane helix</keyword>
<evidence type="ECO:0000313" key="2">
    <source>
        <dbReference type="EMBL" id="JAD47599.1"/>
    </source>
</evidence>
<reference evidence="2" key="1">
    <citation type="submission" date="2014-09" db="EMBL/GenBank/DDBJ databases">
        <authorList>
            <person name="Magalhaes I.L.F."/>
            <person name="Oliveira U."/>
            <person name="Santos F.R."/>
            <person name="Vidigal T.H.D.A."/>
            <person name="Brescovit A.D."/>
            <person name="Santos A.J."/>
        </authorList>
    </citation>
    <scope>NUCLEOTIDE SEQUENCE</scope>
    <source>
        <tissue evidence="2">Shoot tissue taken approximately 20 cm above the soil surface</tissue>
    </source>
</reference>
<protein>
    <submittedName>
        <fullName evidence="2">Uncharacterized protein</fullName>
    </submittedName>
</protein>
<organism evidence="2">
    <name type="scientific">Arundo donax</name>
    <name type="common">Giant reed</name>
    <name type="synonym">Donax arundinaceus</name>
    <dbReference type="NCBI Taxonomy" id="35708"/>
    <lineage>
        <taxon>Eukaryota</taxon>
        <taxon>Viridiplantae</taxon>
        <taxon>Streptophyta</taxon>
        <taxon>Embryophyta</taxon>
        <taxon>Tracheophyta</taxon>
        <taxon>Spermatophyta</taxon>
        <taxon>Magnoliopsida</taxon>
        <taxon>Liliopsida</taxon>
        <taxon>Poales</taxon>
        <taxon>Poaceae</taxon>
        <taxon>PACMAD clade</taxon>
        <taxon>Arundinoideae</taxon>
        <taxon>Arundineae</taxon>
        <taxon>Arundo</taxon>
    </lineage>
</organism>
<accession>A0A0A9A7I8</accession>
<name>A0A0A9A7I8_ARUDO</name>
<feature type="transmembrane region" description="Helical" evidence="1">
    <location>
        <begin position="50"/>
        <end position="71"/>
    </location>
</feature>
<proteinExistence type="predicted"/>
<reference evidence="2" key="2">
    <citation type="journal article" date="2015" name="Data Brief">
        <title>Shoot transcriptome of the giant reed, Arundo donax.</title>
        <authorList>
            <person name="Barrero R.A."/>
            <person name="Guerrero F.D."/>
            <person name="Moolhuijzen P."/>
            <person name="Goolsby J.A."/>
            <person name="Tidwell J."/>
            <person name="Bellgard S.E."/>
            <person name="Bellgard M.I."/>
        </authorList>
    </citation>
    <scope>NUCLEOTIDE SEQUENCE</scope>
    <source>
        <tissue evidence="2">Shoot tissue taken approximately 20 cm above the soil surface</tissue>
    </source>
</reference>
<dbReference type="AlphaFoldDB" id="A0A0A9A7I8"/>
<sequence length="77" mass="8960">MNCLVGQILLRLHSVLSIFFFPDKREFVRYSDIHSATSVSKGENITVYSFIYFLLNMNPFIVYAMGGIHFLNCKLFM</sequence>
<evidence type="ECO:0000256" key="1">
    <source>
        <dbReference type="SAM" id="Phobius"/>
    </source>
</evidence>